<evidence type="ECO:0000313" key="10">
    <source>
        <dbReference type="EMBL" id="ABU81651.1"/>
    </source>
</evidence>
<dbReference type="STRING" id="453591.Igni_0468"/>
<organism evidence="10 11">
    <name type="scientific">Ignicoccus hospitalis (strain KIN4/I / DSM 18386 / JCM 14125)</name>
    <dbReference type="NCBI Taxonomy" id="453591"/>
    <lineage>
        <taxon>Archaea</taxon>
        <taxon>Thermoproteota</taxon>
        <taxon>Thermoprotei</taxon>
        <taxon>Desulfurococcales</taxon>
        <taxon>Desulfurococcaceae</taxon>
        <taxon>Ignicoccus</taxon>
    </lineage>
</organism>
<sequence length="229" mass="24842">MRRTQRYNGSGFAESCGRLRVAEGVFLLAGPPINDEGQAFLVKAECPFLVDSGAFGEMALQNLLMYEVRPEELEALINTHAHADRAGGDWLFHSLGVTVAAGERDAYAIQKGDPIYTASKVIGVEFKPCPVGWVLRGDAEVCGAEVLWLPGHTAGSLGVYYEGVLLAGDLLGPLSKDWGSDEGAWRRSLERALSLEPEVMCANNVCFYGREKVKAVLEKSLELGPPWLS</sequence>
<evidence type="ECO:0000256" key="1">
    <source>
        <dbReference type="ARBA" id="ARBA00001947"/>
    </source>
</evidence>
<evidence type="ECO:0000259" key="9">
    <source>
        <dbReference type="SMART" id="SM00849"/>
    </source>
</evidence>
<dbReference type="GO" id="GO:0017001">
    <property type="term" value="P:antibiotic catabolic process"/>
    <property type="evidence" value="ECO:0007669"/>
    <property type="project" value="InterPro"/>
</dbReference>
<keyword evidence="11" id="KW-1185">Reference proteome</keyword>
<keyword evidence="3" id="KW-0479">Metal-binding</keyword>
<dbReference type="EMBL" id="CP000816">
    <property type="protein sequence ID" value="ABU81651.1"/>
    <property type="molecule type" value="Genomic_DNA"/>
</dbReference>
<keyword evidence="6" id="KW-0378">Hydrolase</keyword>
<dbReference type="eggNOG" id="arCOG00504">
    <property type="taxonomic scope" value="Archaea"/>
</dbReference>
<keyword evidence="5" id="KW-0574">Periplasm</keyword>
<evidence type="ECO:0000256" key="8">
    <source>
        <dbReference type="ARBA" id="ARBA00023251"/>
    </source>
</evidence>
<keyword evidence="4" id="KW-0732">Signal</keyword>
<comment type="cofactor">
    <cofactor evidence="1">
        <name>Zn(2+)</name>
        <dbReference type="ChEBI" id="CHEBI:29105"/>
    </cofactor>
</comment>
<keyword evidence="8" id="KW-0046">Antibiotic resistance</keyword>
<evidence type="ECO:0000256" key="5">
    <source>
        <dbReference type="ARBA" id="ARBA00022764"/>
    </source>
</evidence>
<dbReference type="PROSITE" id="PS00743">
    <property type="entry name" value="BETA_LACTAMASE_B_1"/>
    <property type="match status" value="1"/>
</dbReference>
<comment type="subcellular location">
    <subcellularLocation>
        <location evidence="2">Periplasm</location>
    </subcellularLocation>
</comment>
<evidence type="ECO:0000256" key="4">
    <source>
        <dbReference type="ARBA" id="ARBA00022729"/>
    </source>
</evidence>
<dbReference type="GO" id="GO:0042597">
    <property type="term" value="C:periplasmic space"/>
    <property type="evidence" value="ECO:0007669"/>
    <property type="project" value="UniProtKB-SubCell"/>
</dbReference>
<dbReference type="PANTHER" id="PTHR42951">
    <property type="entry name" value="METALLO-BETA-LACTAMASE DOMAIN-CONTAINING"/>
    <property type="match status" value="1"/>
</dbReference>
<dbReference type="Gene3D" id="3.60.15.10">
    <property type="entry name" value="Ribonuclease Z/Hydroxyacylglutathione hydrolase-like"/>
    <property type="match status" value="1"/>
</dbReference>
<dbReference type="InterPro" id="IPR001279">
    <property type="entry name" value="Metallo-B-lactamas"/>
</dbReference>
<dbReference type="GO" id="GO:0008800">
    <property type="term" value="F:beta-lactamase activity"/>
    <property type="evidence" value="ECO:0007669"/>
    <property type="project" value="UniProtKB-EC"/>
</dbReference>
<evidence type="ECO:0000256" key="3">
    <source>
        <dbReference type="ARBA" id="ARBA00022723"/>
    </source>
</evidence>
<dbReference type="HOGENOM" id="CLU_030571_2_4_2"/>
<feature type="domain" description="Metallo-beta-lactamase" evidence="9">
    <location>
        <begin position="36"/>
        <end position="204"/>
    </location>
</feature>
<dbReference type="InterPro" id="IPR050855">
    <property type="entry name" value="NDM-1-like"/>
</dbReference>
<dbReference type="SUPFAM" id="SSF56281">
    <property type="entry name" value="Metallo-hydrolase/oxidoreductase"/>
    <property type="match status" value="1"/>
</dbReference>
<name>A8A9P9_IGNH4</name>
<reference evidence="10 11" key="1">
    <citation type="journal article" date="2008" name="Genome Biol.">
        <title>A genomic analysis of the archaeal system Ignicoccus hospitalis-Nanoarchaeum equitans.</title>
        <authorList>
            <person name="Podar M."/>
            <person name="Anderson I."/>
            <person name="Makarova K.S."/>
            <person name="Elkins J.G."/>
            <person name="Ivanova N."/>
            <person name="Wall M.A."/>
            <person name="Lykidis A."/>
            <person name="Mavromatis K."/>
            <person name="Sun H."/>
            <person name="Hudson M.E."/>
            <person name="Chen W."/>
            <person name="Deciu C."/>
            <person name="Hutchison D."/>
            <person name="Eads J.R."/>
            <person name="Anderson A."/>
            <person name="Fernandes F."/>
            <person name="Szeto E."/>
            <person name="Lapidus A."/>
            <person name="Kyrpides N.C."/>
            <person name="Saier M.H.Jr."/>
            <person name="Richardson P.M."/>
            <person name="Rachel R."/>
            <person name="Huber H."/>
            <person name="Eisen J.A."/>
            <person name="Koonin E.V."/>
            <person name="Keller M."/>
            <person name="Stetter K.O."/>
        </authorList>
    </citation>
    <scope>NUCLEOTIDE SEQUENCE [LARGE SCALE GENOMIC DNA]</scope>
    <source>
        <strain evidence="11">KIN4/I / DSM 18386 / JCM 14125</strain>
    </source>
</reference>
<gene>
    <name evidence="10" type="ordered locus">Igni_0468</name>
</gene>
<evidence type="ECO:0000256" key="6">
    <source>
        <dbReference type="ARBA" id="ARBA00022801"/>
    </source>
</evidence>
<dbReference type="AlphaFoldDB" id="A8A9P9"/>
<keyword evidence="7" id="KW-0862">Zinc</keyword>
<dbReference type="GO" id="GO:0046677">
    <property type="term" value="P:response to antibiotic"/>
    <property type="evidence" value="ECO:0007669"/>
    <property type="project" value="UniProtKB-KW"/>
</dbReference>
<dbReference type="InterPro" id="IPR036866">
    <property type="entry name" value="RibonucZ/Hydroxyglut_hydro"/>
</dbReference>
<dbReference type="Proteomes" id="UP000000262">
    <property type="component" value="Chromosome"/>
</dbReference>
<dbReference type="PhylomeDB" id="A8A9P9"/>
<protein>
    <submittedName>
        <fullName evidence="10">Beta-lactamase domain protein</fullName>
    </submittedName>
</protein>
<dbReference type="SMART" id="SM00849">
    <property type="entry name" value="Lactamase_B"/>
    <property type="match status" value="1"/>
</dbReference>
<dbReference type="InterPro" id="IPR001018">
    <property type="entry name" value="Beta-lactamase_class-B_CS"/>
</dbReference>
<proteinExistence type="predicted"/>
<evidence type="ECO:0000256" key="2">
    <source>
        <dbReference type="ARBA" id="ARBA00004418"/>
    </source>
</evidence>
<dbReference type="Pfam" id="PF00753">
    <property type="entry name" value="Lactamase_B"/>
    <property type="match status" value="1"/>
</dbReference>
<dbReference type="GO" id="GO:0008270">
    <property type="term" value="F:zinc ion binding"/>
    <property type="evidence" value="ECO:0007669"/>
    <property type="project" value="InterPro"/>
</dbReference>
<accession>A8A9P9</accession>
<evidence type="ECO:0000313" key="11">
    <source>
        <dbReference type="Proteomes" id="UP000000262"/>
    </source>
</evidence>
<evidence type="ECO:0000256" key="7">
    <source>
        <dbReference type="ARBA" id="ARBA00022833"/>
    </source>
</evidence>
<dbReference type="KEGG" id="iho:Igni_0468"/>
<dbReference type="PANTHER" id="PTHR42951:SF17">
    <property type="entry name" value="METALLO-BETA-LACTAMASE DOMAIN-CONTAINING PROTEIN"/>
    <property type="match status" value="1"/>
</dbReference>